<keyword evidence="2" id="KW-1185">Reference proteome</keyword>
<name>A0A245ZJ79_9SPHN</name>
<protein>
    <recommendedName>
        <fullName evidence="3">DNA alkylation repair enzyme</fullName>
    </recommendedName>
</protein>
<accession>A0A245ZJ79</accession>
<dbReference type="AlphaFoldDB" id="A0A245ZJ79"/>
<dbReference type="EMBL" id="NBBJ01000003">
    <property type="protein sequence ID" value="OWK29803.1"/>
    <property type="molecule type" value="Genomic_DNA"/>
</dbReference>
<evidence type="ECO:0000313" key="2">
    <source>
        <dbReference type="Proteomes" id="UP000197783"/>
    </source>
</evidence>
<sequence>MTWGEFQRQYDAEGREKADGYSPGDFDGMSDEERARARSMMLNRALNGDSIDLSGLRYIGDATTAATLEAADDVARRLGWRDDVIRHEVLFELTGEYRYLFDLAGYLDGRDPERQERAAYALTWYVLPAETEPFLVDRIVDGRHEPAILPLLKAWIALHQRAVCDLMCFQRHLDLVRRVSDSSPARRRTLLSDAVAGLSS</sequence>
<gene>
    <name evidence="1" type="ORF">SPMU_22250</name>
</gene>
<comment type="caution">
    <text evidence="1">The sequence shown here is derived from an EMBL/GenBank/DDBJ whole genome shotgun (WGS) entry which is preliminary data.</text>
</comment>
<dbReference type="OrthoDB" id="7569431at2"/>
<evidence type="ECO:0000313" key="1">
    <source>
        <dbReference type="EMBL" id="OWK29803.1"/>
    </source>
</evidence>
<reference evidence="1 2" key="1">
    <citation type="submission" date="2017-03" db="EMBL/GenBank/DDBJ databases">
        <title>Genome sequence of Sphingomonas mucosissima DSM 17494.</title>
        <authorList>
            <person name="Poehlein A."/>
            <person name="Wuebbeler J.H."/>
            <person name="Steinbuechel A."/>
            <person name="Daniel R."/>
        </authorList>
    </citation>
    <scope>NUCLEOTIDE SEQUENCE [LARGE SCALE GENOMIC DNA]</scope>
    <source>
        <strain evidence="1 2">DSM 17494</strain>
    </source>
</reference>
<proteinExistence type="predicted"/>
<dbReference type="Proteomes" id="UP000197783">
    <property type="component" value="Unassembled WGS sequence"/>
</dbReference>
<organism evidence="1 2">
    <name type="scientific">Sphingomonas mucosissima</name>
    <dbReference type="NCBI Taxonomy" id="370959"/>
    <lineage>
        <taxon>Bacteria</taxon>
        <taxon>Pseudomonadati</taxon>
        <taxon>Pseudomonadota</taxon>
        <taxon>Alphaproteobacteria</taxon>
        <taxon>Sphingomonadales</taxon>
        <taxon>Sphingomonadaceae</taxon>
        <taxon>Sphingomonas</taxon>
    </lineage>
</organism>
<dbReference type="RefSeq" id="WP_140418454.1">
    <property type="nucleotide sequence ID" value="NZ_NBBJ01000003.1"/>
</dbReference>
<evidence type="ECO:0008006" key="3">
    <source>
        <dbReference type="Google" id="ProtNLM"/>
    </source>
</evidence>